<dbReference type="Proteomes" id="UP000011761">
    <property type="component" value="Unassembled WGS sequence"/>
</dbReference>
<evidence type="ECO:0000313" key="2">
    <source>
        <dbReference type="EMBL" id="EMC91115.1"/>
    </source>
</evidence>
<dbReference type="EMBL" id="KB445564">
    <property type="protein sequence ID" value="EMC91115.1"/>
    <property type="molecule type" value="Genomic_DNA"/>
</dbReference>
<reference evidence="2 3" key="1">
    <citation type="journal article" date="2012" name="PLoS Pathog.">
        <title>Diverse lifestyles and strategies of plant pathogenesis encoded in the genomes of eighteen Dothideomycetes fungi.</title>
        <authorList>
            <person name="Ohm R.A."/>
            <person name="Feau N."/>
            <person name="Henrissat B."/>
            <person name="Schoch C.L."/>
            <person name="Horwitz B.A."/>
            <person name="Barry K.W."/>
            <person name="Condon B.J."/>
            <person name="Copeland A.C."/>
            <person name="Dhillon B."/>
            <person name="Glaser F."/>
            <person name="Hesse C.N."/>
            <person name="Kosti I."/>
            <person name="LaButti K."/>
            <person name="Lindquist E.A."/>
            <person name="Lucas S."/>
            <person name="Salamov A.A."/>
            <person name="Bradshaw R.E."/>
            <person name="Ciuffetti L."/>
            <person name="Hamelin R.C."/>
            <person name="Kema G.H.J."/>
            <person name="Lawrence C."/>
            <person name="Scott J.A."/>
            <person name="Spatafora J.W."/>
            <person name="Turgeon B.G."/>
            <person name="de Wit P.J.G.M."/>
            <person name="Zhong S."/>
            <person name="Goodwin S.B."/>
            <person name="Grigoriev I.V."/>
        </authorList>
    </citation>
    <scope>NUCLEOTIDE SEQUENCE [LARGE SCALE GENOMIC DNA]</scope>
    <source>
        <strain evidence="2 3">UAMH 10762</strain>
    </source>
</reference>
<feature type="compositionally biased region" description="Low complexity" evidence="1">
    <location>
        <begin position="1321"/>
        <end position="1339"/>
    </location>
</feature>
<feature type="compositionally biased region" description="Polar residues" evidence="1">
    <location>
        <begin position="624"/>
        <end position="634"/>
    </location>
</feature>
<feature type="region of interest" description="Disordered" evidence="1">
    <location>
        <begin position="1368"/>
        <end position="1464"/>
    </location>
</feature>
<feature type="compositionally biased region" description="Basic and acidic residues" evidence="1">
    <location>
        <begin position="736"/>
        <end position="758"/>
    </location>
</feature>
<feature type="region of interest" description="Disordered" evidence="1">
    <location>
        <begin position="325"/>
        <end position="426"/>
    </location>
</feature>
<feature type="region of interest" description="Disordered" evidence="1">
    <location>
        <begin position="1275"/>
        <end position="1352"/>
    </location>
</feature>
<feature type="compositionally biased region" description="Polar residues" evidence="1">
    <location>
        <begin position="669"/>
        <end position="698"/>
    </location>
</feature>
<gene>
    <name evidence="2" type="ORF">BAUCODRAFT_152408</name>
</gene>
<feature type="compositionally biased region" description="Polar residues" evidence="1">
    <location>
        <begin position="641"/>
        <end position="657"/>
    </location>
</feature>
<feature type="region of interest" description="Disordered" evidence="1">
    <location>
        <begin position="984"/>
        <end position="1008"/>
    </location>
</feature>
<dbReference type="OMA" id="PHGSFTH"/>
<sequence length="1692" mass="186727">MALVKVIIQVGKIQKPHVPSAYGQGQELKRDDIQLEFDWLANPDDTVKDIVEEAWTTLASDYGFPTQFAYISAITQSGRYLAASKFKIGDYIKASLEGREGVRLTAAEEDKRRTITIHTSRADRDATLPPTSTWRGPKRTLDQISLAEEREWKRFKESNSFSVDRQVAPADSDRPLESRDQRPESHGSGRIHTGRLDADGFRVPALPAANGARARTELLARSPRPSENSQSRRGNTLIPTPVSPDDEVPTSAQRPRQKSLTLFAEDAAHSRRHSSTTQQSHTSAQRPRPSLQAQNQRERTADLQHLVDEQLLTESGFDEIEECEKEFDDPVELDDDAMNVNGRPHSGLRGYDDHDDDEPPRRPISCRSNAFELMRSSQSGPTQRSSPLNRVPPKQQPAKQQQAKRAKSRSSQPSDRATSSGVRSVKSTVGYDKRALNGDWTMNDIKKLAKGIRESLKTKEILSKYSIPRTESGARNKKDWIKTNRPEWLRPDFVEPPDFYANVITLPLSSGTSTASQKPNKSHPREGATDAATAATNTVVENAVVTAGELTQRVHATAQSAPSENEPAITAEEPLMEQPAHQAGASVSNAIPLMAKMQQPSQQAEPNQPRQTPKSQHKRVRSAASLTVSRTNQAAVLASLQDPQRMSNTTGRQSSITDHIGRDQGARPRSSQGARSAQGTDQAARPSSSRSVRDQQVTAGGRTRTLRSESDGRRGARRSEASLEILSLSTPGTKSDGTRNKRELAQTKEVIPDAERNATESASEQVKAGAQPGRAMAYGDAKVIPETQEDAVLNADTYPCDDKIAYEHATDSEAAVQYRQDTTLPAPHVPILVSDVDFDDYPTVANGHRMNDEDREYFATHDMPELERQLAMQLQDSTPHQRPARPVPGAIRRADWVHAGMTNDEIRKRVHEESRDIVSEELRYEFNRTKRDYLNVQQRDPPDATKRLARLGKEIEGLREVLLQMGAVPAPRPFTITAITRNSQTKLPSSPRTFESAVERQDESASGTTEELLATHLDTVDMTHRRPLMTDADYAMEMIDDPVVANSKVHIAGEKSEDDEPDAPTHVSLLKDTNIPVVAEIDEDGDDLEAESKLDIPSSDVRRRLLALANSSPHVIPHSDDDDESIPDEIPCRMKERRKPEETARCTADQQAQPRPQPFLTTEVHANRTQHAVTEPQAIASQQAHPSQPGFLNQHAQRGHQTNSRPARTRRPSLYDIPNAIPARTQRREREQAEIRRQSGLRPQDEQGTHAALPTAAQPANVVAVPQDHVPRAAQRQLTRQPQRLHNDPHTRHPKDDTGILRAHDVDYPPALHSRQPRSKVVSQARRLQQAARSSSSSVEPMPPPNLDADAPTERDVTHAFNRRLVVGNANGTAPTEPSETGTSQAAPISNPQPATSATEALQARRAARLQNASKLPHKTVPQRTRPATSHGQSPHIPALLENNSDDTAHPQFEQQKAQSEPPVCSSELIPAVMNTQTKAFELDGADEVELEQSGPSAPQTFAMINTGTKTVSLAVANADADADIIDNAMDFELDFTETGAPVIVAKQDDKATMADTAMHDINGTAALQPQCQRAATGEPTPVDNHKLVETRKRIKRKHKPEVKNRESVRKSLLLRAECLAAPFAQSACVVNLDGNANVKAATLRQRPEKSKKTEEIGAKREDVVLSKKLSKKSRRKANALARRQSQATSSV</sequence>
<feature type="compositionally biased region" description="Basic and acidic residues" evidence="1">
    <location>
        <begin position="706"/>
        <end position="721"/>
    </location>
</feature>
<feature type="compositionally biased region" description="Acidic residues" evidence="1">
    <location>
        <begin position="325"/>
        <end position="337"/>
    </location>
</feature>
<feature type="region of interest" description="Disordered" evidence="1">
    <location>
        <begin position="163"/>
        <end position="299"/>
    </location>
</feature>
<feature type="compositionally biased region" description="Low complexity" evidence="1">
    <location>
        <begin position="275"/>
        <end position="286"/>
    </location>
</feature>
<feature type="compositionally biased region" description="Polar residues" evidence="1">
    <location>
        <begin position="225"/>
        <end position="238"/>
    </location>
</feature>
<dbReference type="HOGENOM" id="CLU_241133_0_0_1"/>
<feature type="compositionally biased region" description="Low complexity" evidence="1">
    <location>
        <begin position="1401"/>
        <end position="1411"/>
    </location>
</feature>
<feature type="compositionally biased region" description="Polar residues" evidence="1">
    <location>
        <begin position="250"/>
        <end position="260"/>
    </location>
</feature>
<feature type="compositionally biased region" description="Basic and acidic residues" evidence="1">
    <location>
        <begin position="171"/>
        <end position="187"/>
    </location>
</feature>
<name>M2MXX1_BAUPA</name>
<organism evidence="2 3">
    <name type="scientific">Baudoinia panamericana (strain UAMH 10762)</name>
    <name type="common">Angels' share fungus</name>
    <name type="synonym">Baudoinia compniacensis (strain UAMH 10762)</name>
    <dbReference type="NCBI Taxonomy" id="717646"/>
    <lineage>
        <taxon>Eukaryota</taxon>
        <taxon>Fungi</taxon>
        <taxon>Dikarya</taxon>
        <taxon>Ascomycota</taxon>
        <taxon>Pezizomycotina</taxon>
        <taxon>Dothideomycetes</taxon>
        <taxon>Dothideomycetidae</taxon>
        <taxon>Mycosphaerellales</taxon>
        <taxon>Teratosphaeriaceae</taxon>
        <taxon>Baudoinia</taxon>
    </lineage>
</organism>
<feature type="compositionally biased region" description="Basic residues" evidence="1">
    <location>
        <begin position="1669"/>
        <end position="1678"/>
    </location>
</feature>
<feature type="region of interest" description="Disordered" evidence="1">
    <location>
        <begin position="1179"/>
        <end position="1251"/>
    </location>
</feature>
<feature type="region of interest" description="Disordered" evidence="1">
    <location>
        <begin position="1137"/>
        <end position="1157"/>
    </location>
</feature>
<feature type="region of interest" description="Disordered" evidence="1">
    <location>
        <begin position="1667"/>
        <end position="1692"/>
    </location>
</feature>
<protein>
    <submittedName>
        <fullName evidence="2">Uncharacterized protein</fullName>
    </submittedName>
</protein>
<feature type="compositionally biased region" description="Polar residues" evidence="1">
    <location>
        <begin position="1370"/>
        <end position="1400"/>
    </location>
</feature>
<evidence type="ECO:0000313" key="3">
    <source>
        <dbReference type="Proteomes" id="UP000011761"/>
    </source>
</evidence>
<dbReference type="GeneID" id="19109223"/>
<proteinExistence type="predicted"/>
<feature type="compositionally biased region" description="Polar residues" evidence="1">
    <location>
        <begin position="1179"/>
        <end position="1206"/>
    </location>
</feature>
<feature type="compositionally biased region" description="Polar residues" evidence="1">
    <location>
        <begin position="598"/>
        <end position="614"/>
    </location>
</feature>
<feature type="region of interest" description="Disordered" evidence="1">
    <location>
        <begin position="596"/>
        <end position="774"/>
    </location>
</feature>
<feature type="compositionally biased region" description="Polar residues" evidence="1">
    <location>
        <begin position="375"/>
        <end position="388"/>
    </location>
</feature>
<feature type="compositionally biased region" description="Low complexity" evidence="1">
    <location>
        <begin position="392"/>
        <end position="401"/>
    </location>
</feature>
<feature type="compositionally biased region" description="Basic and acidic residues" evidence="1">
    <location>
        <begin position="1226"/>
        <end position="1248"/>
    </location>
</feature>
<feature type="region of interest" description="Disordered" evidence="1">
    <location>
        <begin position="510"/>
        <end position="535"/>
    </location>
</feature>
<feature type="compositionally biased region" description="Polar residues" evidence="1">
    <location>
        <begin position="510"/>
        <end position="519"/>
    </location>
</feature>
<accession>M2MXX1</accession>
<dbReference type="KEGG" id="bcom:BAUCODRAFT_152408"/>
<feature type="compositionally biased region" description="Basic and acidic residues" evidence="1">
    <location>
        <begin position="1285"/>
        <end position="1307"/>
    </location>
</feature>
<feature type="compositionally biased region" description="Polar residues" evidence="1">
    <location>
        <begin position="984"/>
        <end position="993"/>
    </location>
</feature>
<evidence type="ECO:0000256" key="1">
    <source>
        <dbReference type="SAM" id="MobiDB-lite"/>
    </source>
</evidence>
<feature type="region of interest" description="Disordered" evidence="1">
    <location>
        <begin position="116"/>
        <end position="139"/>
    </location>
</feature>
<feature type="compositionally biased region" description="Polar residues" evidence="1">
    <location>
        <begin position="413"/>
        <end position="426"/>
    </location>
</feature>
<feature type="compositionally biased region" description="Polar residues" evidence="1">
    <location>
        <begin position="1422"/>
        <end position="1433"/>
    </location>
</feature>
<keyword evidence="3" id="KW-1185">Reference proteome</keyword>
<dbReference type="RefSeq" id="XP_007681583.1">
    <property type="nucleotide sequence ID" value="XM_007683393.1"/>
</dbReference>